<dbReference type="InterPro" id="IPR038931">
    <property type="entry name" value="CRR3"/>
</dbReference>
<protein>
    <submittedName>
        <fullName evidence="1">Uncharacterized protein</fullName>
    </submittedName>
</protein>
<organism evidence="1 2">
    <name type="scientific">Gossypium davidsonii</name>
    <name type="common">Davidson's cotton</name>
    <name type="synonym">Gossypium klotzschianum subsp. davidsonii</name>
    <dbReference type="NCBI Taxonomy" id="34287"/>
    <lineage>
        <taxon>Eukaryota</taxon>
        <taxon>Viridiplantae</taxon>
        <taxon>Streptophyta</taxon>
        <taxon>Embryophyta</taxon>
        <taxon>Tracheophyta</taxon>
        <taxon>Spermatophyta</taxon>
        <taxon>Magnoliopsida</taxon>
        <taxon>eudicotyledons</taxon>
        <taxon>Gunneridae</taxon>
        <taxon>Pentapetalae</taxon>
        <taxon>rosids</taxon>
        <taxon>malvids</taxon>
        <taxon>Malvales</taxon>
        <taxon>Malvaceae</taxon>
        <taxon>Malvoideae</taxon>
        <taxon>Gossypium</taxon>
    </lineage>
</organism>
<dbReference type="EMBL" id="JABFAC010000002">
    <property type="protein sequence ID" value="MBA0607431.1"/>
    <property type="molecule type" value="Genomic_DNA"/>
</dbReference>
<reference evidence="1 2" key="1">
    <citation type="journal article" date="2019" name="Genome Biol. Evol.">
        <title>Insights into the evolution of the New World diploid cottons (Gossypium, subgenus Houzingenia) based on genome sequencing.</title>
        <authorList>
            <person name="Grover C.E."/>
            <person name="Arick M.A. 2nd"/>
            <person name="Thrash A."/>
            <person name="Conover J.L."/>
            <person name="Sanders W.S."/>
            <person name="Peterson D.G."/>
            <person name="Frelichowski J.E."/>
            <person name="Scheffler J.A."/>
            <person name="Scheffler B.E."/>
            <person name="Wendel J.F."/>
        </authorList>
    </citation>
    <scope>NUCLEOTIDE SEQUENCE [LARGE SCALE GENOMIC DNA]</scope>
    <source>
        <strain evidence="1">27</strain>
        <tissue evidence="1">Leaf</tissue>
    </source>
</reference>
<dbReference type="GO" id="GO:0009773">
    <property type="term" value="P:photosynthetic electron transport in photosystem I"/>
    <property type="evidence" value="ECO:0007669"/>
    <property type="project" value="InterPro"/>
</dbReference>
<sequence length="109" mass="11859">MGSDLEEQRRKTIFDGLLPVTGGKFEGDIEKKLRETGEWIGTTTEATFRSSAEQICSLNLEFYTFSQPSNTLLAVAFRSNPHLAYVGKEIGSAGLSTSTNKGGGDLDYC</sequence>
<evidence type="ECO:0000313" key="2">
    <source>
        <dbReference type="Proteomes" id="UP000593561"/>
    </source>
</evidence>
<accession>A0A7J8R0Z1</accession>
<dbReference type="PANTHER" id="PTHR36340">
    <property type="entry name" value="NAD(P)H DEHYDROGENASE SUBUNIT CRR3, CHLOROPLASTIC-RELATED"/>
    <property type="match status" value="1"/>
</dbReference>
<proteinExistence type="predicted"/>
<gene>
    <name evidence="1" type="ORF">Godav_019732</name>
</gene>
<evidence type="ECO:0000313" key="1">
    <source>
        <dbReference type="EMBL" id="MBA0607431.1"/>
    </source>
</evidence>
<dbReference type="Proteomes" id="UP000593561">
    <property type="component" value="Unassembled WGS sequence"/>
</dbReference>
<dbReference type="GO" id="GO:0010598">
    <property type="term" value="C:NAD(P)H dehydrogenase complex (plastoquinone)"/>
    <property type="evidence" value="ECO:0007669"/>
    <property type="project" value="InterPro"/>
</dbReference>
<name>A0A7J8R0Z1_GOSDV</name>
<dbReference type="GO" id="GO:0009535">
    <property type="term" value="C:chloroplast thylakoid membrane"/>
    <property type="evidence" value="ECO:0007669"/>
    <property type="project" value="InterPro"/>
</dbReference>
<comment type="caution">
    <text evidence="1">The sequence shown here is derived from an EMBL/GenBank/DDBJ whole genome shotgun (WGS) entry which is preliminary data.</text>
</comment>
<keyword evidence="2" id="KW-1185">Reference proteome</keyword>
<dbReference type="PANTHER" id="PTHR36340:SF1">
    <property type="entry name" value="NAD(P)H DEHYDROGENASE SUBUNIT CRR3, CHLOROPLASTIC-RELATED"/>
    <property type="match status" value="1"/>
</dbReference>
<dbReference type="AlphaFoldDB" id="A0A7J8R0Z1"/>